<reference evidence="15 16" key="2">
    <citation type="submission" date="2018-12" db="EMBL/GenBank/DDBJ databases">
        <title>Simiduia agarivorans gen. nov., sp. nov., a marine, agarolytic bacterium isolated from shallow coastal water from Keelung, Taiwan.</title>
        <authorList>
            <person name="Shieh W.Y."/>
        </authorList>
    </citation>
    <scope>NUCLEOTIDE SEQUENCE [LARGE SCALE GENOMIC DNA]</scope>
    <source>
        <strain evidence="15 16">GTF-13</strain>
    </source>
</reference>
<feature type="domain" description="Sigma-54 factor interaction" evidence="14">
    <location>
        <begin position="239"/>
        <end position="467"/>
    </location>
</feature>
<dbReference type="AlphaFoldDB" id="A0A3P3VMM5"/>
<keyword evidence="9 12" id="KW-0010">Activator</keyword>
<comment type="caution">
    <text evidence="15">The sequence shown here is derived from an EMBL/GenBank/DDBJ whole genome shotgun (WGS) entry which is preliminary data.</text>
</comment>
<dbReference type="SUPFAM" id="SSF55781">
    <property type="entry name" value="GAF domain-like"/>
    <property type="match status" value="1"/>
</dbReference>
<evidence type="ECO:0000313" key="16">
    <source>
        <dbReference type="Proteomes" id="UP000280792"/>
    </source>
</evidence>
<dbReference type="PROSITE" id="PS50045">
    <property type="entry name" value="SIGMA54_INTERACT_4"/>
    <property type="match status" value="1"/>
</dbReference>
<evidence type="ECO:0000256" key="10">
    <source>
        <dbReference type="ARBA" id="ARBA00023163"/>
    </source>
</evidence>
<dbReference type="FunFam" id="3.40.50.300:FF:000006">
    <property type="entry name" value="DNA-binding transcriptional regulator NtrC"/>
    <property type="match status" value="1"/>
</dbReference>
<dbReference type="SUPFAM" id="SSF52540">
    <property type="entry name" value="P-loop containing nucleoside triphosphate hydrolases"/>
    <property type="match status" value="1"/>
</dbReference>
<evidence type="ECO:0000256" key="2">
    <source>
        <dbReference type="ARBA" id="ARBA00011135"/>
    </source>
</evidence>
<evidence type="ECO:0000256" key="12">
    <source>
        <dbReference type="RuleBase" id="RU368029"/>
    </source>
</evidence>
<keyword evidence="10 12" id="KW-0804">Transcription</keyword>
<dbReference type="Pfam" id="PF13185">
    <property type="entry name" value="GAF_2"/>
    <property type="match status" value="1"/>
</dbReference>
<reference evidence="15 16" key="1">
    <citation type="submission" date="2018-08" db="EMBL/GenBank/DDBJ databases">
        <authorList>
            <person name="Khan S.A."/>
        </authorList>
    </citation>
    <scope>NUCLEOTIDE SEQUENCE [LARGE SCALE GENOMIC DNA]</scope>
    <source>
        <strain evidence="15 16">GTF-13</strain>
    </source>
</reference>
<dbReference type="NCBIfam" id="TIGR01817">
    <property type="entry name" value="nifA"/>
    <property type="match status" value="1"/>
</dbReference>
<feature type="compositionally biased region" description="Basic and acidic residues" evidence="13">
    <location>
        <begin position="23"/>
        <end position="34"/>
    </location>
</feature>
<dbReference type="GO" id="GO:0005524">
    <property type="term" value="F:ATP binding"/>
    <property type="evidence" value="ECO:0007669"/>
    <property type="project" value="UniProtKB-KW"/>
</dbReference>
<feature type="region of interest" description="Disordered" evidence="13">
    <location>
        <begin position="1"/>
        <end position="47"/>
    </location>
</feature>
<dbReference type="InterPro" id="IPR002197">
    <property type="entry name" value="HTH_Fis"/>
</dbReference>
<dbReference type="InterPro" id="IPR025944">
    <property type="entry name" value="Sigma_54_int_dom_CS"/>
</dbReference>
<evidence type="ECO:0000256" key="6">
    <source>
        <dbReference type="ARBA" id="ARBA00023012"/>
    </source>
</evidence>
<dbReference type="PROSITE" id="PS00675">
    <property type="entry name" value="SIGMA54_INTERACT_1"/>
    <property type="match status" value="1"/>
</dbReference>
<dbReference type="GO" id="GO:0009399">
    <property type="term" value="P:nitrogen fixation"/>
    <property type="evidence" value="ECO:0007669"/>
    <property type="project" value="UniProtKB-UniRule"/>
</dbReference>
<dbReference type="InterPro" id="IPR002078">
    <property type="entry name" value="Sigma_54_int"/>
</dbReference>
<dbReference type="GO" id="GO:0003700">
    <property type="term" value="F:DNA-binding transcription factor activity"/>
    <property type="evidence" value="ECO:0007669"/>
    <property type="project" value="UniProtKB-UniRule"/>
</dbReference>
<dbReference type="Proteomes" id="UP000280792">
    <property type="component" value="Unassembled WGS sequence"/>
</dbReference>
<evidence type="ECO:0000256" key="4">
    <source>
        <dbReference type="ARBA" id="ARBA00022741"/>
    </source>
</evidence>
<dbReference type="GO" id="GO:0000160">
    <property type="term" value="P:phosphorelay signal transduction system"/>
    <property type="evidence" value="ECO:0007669"/>
    <property type="project" value="UniProtKB-UniRule"/>
</dbReference>
<name>A0A3P3VMM5_9GAMM</name>
<evidence type="ECO:0000256" key="13">
    <source>
        <dbReference type="SAM" id="MobiDB-lite"/>
    </source>
</evidence>
<keyword evidence="6 12" id="KW-0902">Two-component regulatory system</keyword>
<dbReference type="InterPro" id="IPR027417">
    <property type="entry name" value="P-loop_NTPase"/>
</dbReference>
<dbReference type="PROSITE" id="PS00688">
    <property type="entry name" value="SIGMA54_INTERACT_3"/>
    <property type="match status" value="1"/>
</dbReference>
<dbReference type="Gene3D" id="3.30.450.40">
    <property type="match status" value="1"/>
</dbReference>
<dbReference type="InterPro" id="IPR003593">
    <property type="entry name" value="AAA+_ATPase"/>
</dbReference>
<dbReference type="CDD" id="cd00009">
    <property type="entry name" value="AAA"/>
    <property type="match status" value="1"/>
</dbReference>
<dbReference type="SMART" id="SM00065">
    <property type="entry name" value="GAF"/>
    <property type="match status" value="1"/>
</dbReference>
<dbReference type="InterPro" id="IPR003018">
    <property type="entry name" value="GAF"/>
</dbReference>
<dbReference type="InterPro" id="IPR010113">
    <property type="entry name" value="Nif-specific_regulatory_prot"/>
</dbReference>
<evidence type="ECO:0000256" key="5">
    <source>
        <dbReference type="ARBA" id="ARBA00022840"/>
    </source>
</evidence>
<dbReference type="InterPro" id="IPR025943">
    <property type="entry name" value="Sigma_54_int_dom_ATP-bd_2"/>
</dbReference>
<keyword evidence="4" id="KW-0547">Nucleotide-binding</keyword>
<dbReference type="SMART" id="SM00382">
    <property type="entry name" value="AAA"/>
    <property type="match status" value="1"/>
</dbReference>
<organism evidence="15 16">
    <name type="scientific">Aestuariirhabdus litorea</name>
    <dbReference type="NCBI Taxonomy" id="2528527"/>
    <lineage>
        <taxon>Bacteria</taxon>
        <taxon>Pseudomonadati</taxon>
        <taxon>Pseudomonadota</taxon>
        <taxon>Gammaproteobacteria</taxon>
        <taxon>Oceanospirillales</taxon>
        <taxon>Aestuariirhabdaceae</taxon>
        <taxon>Aestuariirhabdus</taxon>
    </lineage>
</organism>
<dbReference type="PRINTS" id="PR01590">
    <property type="entry name" value="HTHFIS"/>
</dbReference>
<evidence type="ECO:0000256" key="8">
    <source>
        <dbReference type="ARBA" id="ARBA00023125"/>
    </source>
</evidence>
<dbReference type="PANTHER" id="PTHR32071">
    <property type="entry name" value="TRANSCRIPTIONAL REGULATORY PROTEIN"/>
    <property type="match status" value="1"/>
</dbReference>
<proteinExistence type="predicted"/>
<dbReference type="InterPro" id="IPR025662">
    <property type="entry name" value="Sigma_54_int_dom_ATP-bd_1"/>
</dbReference>
<evidence type="ECO:0000256" key="7">
    <source>
        <dbReference type="ARBA" id="ARBA00023015"/>
    </source>
</evidence>
<dbReference type="EMBL" id="QWEZ01000002">
    <property type="protein sequence ID" value="RRJ82906.1"/>
    <property type="molecule type" value="Genomic_DNA"/>
</dbReference>
<keyword evidence="5" id="KW-0067">ATP-binding</keyword>
<dbReference type="Pfam" id="PF02954">
    <property type="entry name" value="HTH_8"/>
    <property type="match status" value="1"/>
</dbReference>
<accession>A0A3P3VMM5</accession>
<dbReference type="PROSITE" id="PS00676">
    <property type="entry name" value="SIGMA54_INTERACT_2"/>
    <property type="match status" value="1"/>
</dbReference>
<keyword evidence="8 12" id="KW-0238">DNA-binding</keyword>
<keyword evidence="16" id="KW-1185">Reference proteome</keyword>
<evidence type="ECO:0000256" key="3">
    <source>
        <dbReference type="ARBA" id="ARBA00015308"/>
    </source>
</evidence>
<comment type="subunit">
    <text evidence="2 12">Interacts with sigma-54.</text>
</comment>
<dbReference type="Gene3D" id="3.40.50.300">
    <property type="entry name" value="P-loop containing nucleotide triphosphate hydrolases"/>
    <property type="match status" value="1"/>
</dbReference>
<dbReference type="GO" id="GO:0043565">
    <property type="term" value="F:sequence-specific DNA binding"/>
    <property type="evidence" value="ECO:0007669"/>
    <property type="project" value="InterPro"/>
</dbReference>
<evidence type="ECO:0000256" key="11">
    <source>
        <dbReference type="ARBA" id="ARBA00023231"/>
    </source>
</evidence>
<dbReference type="Gene3D" id="1.10.10.60">
    <property type="entry name" value="Homeodomain-like"/>
    <property type="match status" value="1"/>
</dbReference>
<evidence type="ECO:0000259" key="14">
    <source>
        <dbReference type="PROSITE" id="PS50045"/>
    </source>
</evidence>
<comment type="function">
    <text evidence="1 12">Required for activation of most nif operons, which are directly involved in nitrogen fixation.</text>
</comment>
<dbReference type="InterPro" id="IPR058031">
    <property type="entry name" value="AAA_lid_NorR"/>
</dbReference>
<keyword evidence="7 12" id="KW-0805">Transcription regulation</keyword>
<dbReference type="Pfam" id="PF00158">
    <property type="entry name" value="Sigma54_activat"/>
    <property type="match status" value="1"/>
</dbReference>
<sequence>MESPSISTRARVEGASSPSPSRPWRDTEELRVNDVEYPPGKQPGREQRLSVQLDTLYRVSEVLNHSLDLNSILKQVLEVLHLRANMSHGMAALLDPASGELLLSAVHAPGASLPPTISYREGEGLTGRILKSGEPLVASRLADEPQFLDRLGLYNTTLPFIGVPIFAGNDSPVGVLAAQPPAEGRAMLEERVQLMEMIANLMGNSVRLAWDVEHERQTLTNERDSLRRAIKAEHGFDNVVGSSSSMRRVFEQVRQVAKWDTTVLIRGQSGTGKELIASAIHYNSPRANAAFVKLNCAALPDNLLESELFGHEKGAFTGATHQHKGRFEQADGGTLFLDEIGEISPTFQAKLLRVLQEGELQRVGGTKTLTVDVRIIAATNRDLEAEVASGDFREDLYYRLNVMPIQVPPLSDRIEDLPALARFLVGKLARRQGRELEINDNAVRLLMQHHWPGNVRELENCLERAAIMSADGAIDQEVIRLTGVVSMESRAPLPMSTSVDLDNPELDERDRVMAALEQAGWVQAKAARLLGMTPRQVAYRIQTLDIPVRRI</sequence>
<gene>
    <name evidence="15" type="primary">nifA</name>
    <name evidence="15" type="ORF">D0544_13735</name>
</gene>
<evidence type="ECO:0000313" key="15">
    <source>
        <dbReference type="EMBL" id="RRJ82906.1"/>
    </source>
</evidence>
<evidence type="ECO:0000256" key="9">
    <source>
        <dbReference type="ARBA" id="ARBA00023159"/>
    </source>
</evidence>
<protein>
    <recommendedName>
        <fullName evidence="3 12">Nif-specific regulatory protein</fullName>
    </recommendedName>
</protein>
<dbReference type="InterPro" id="IPR029016">
    <property type="entry name" value="GAF-like_dom_sf"/>
</dbReference>
<dbReference type="Pfam" id="PF25601">
    <property type="entry name" value="AAA_lid_14"/>
    <property type="match status" value="1"/>
</dbReference>
<dbReference type="PANTHER" id="PTHR32071:SF117">
    <property type="entry name" value="PTS-DEPENDENT DIHYDROXYACETONE KINASE OPERON REGULATORY PROTEIN-RELATED"/>
    <property type="match status" value="1"/>
</dbReference>
<keyword evidence="11 12" id="KW-0535">Nitrogen fixation</keyword>
<evidence type="ECO:0000256" key="1">
    <source>
        <dbReference type="ARBA" id="ARBA00002167"/>
    </source>
</evidence>
<dbReference type="Gene3D" id="1.10.8.60">
    <property type="match status" value="1"/>
</dbReference>